<organism evidence="2">
    <name type="scientific">bioreactor metagenome</name>
    <dbReference type="NCBI Taxonomy" id="1076179"/>
    <lineage>
        <taxon>unclassified sequences</taxon>
        <taxon>metagenomes</taxon>
        <taxon>ecological metagenomes</taxon>
    </lineage>
</organism>
<dbReference type="EMBL" id="VSSQ01040262">
    <property type="protein sequence ID" value="MPM93460.1"/>
    <property type="molecule type" value="Genomic_DNA"/>
</dbReference>
<reference evidence="2" key="1">
    <citation type="submission" date="2019-08" db="EMBL/GenBank/DDBJ databases">
        <authorList>
            <person name="Kucharzyk K."/>
            <person name="Murdoch R.W."/>
            <person name="Higgins S."/>
            <person name="Loffler F."/>
        </authorList>
    </citation>
    <scope>NUCLEOTIDE SEQUENCE</scope>
</reference>
<evidence type="ECO:0000256" key="1">
    <source>
        <dbReference type="SAM" id="Phobius"/>
    </source>
</evidence>
<protein>
    <submittedName>
        <fullName evidence="2">Uncharacterized protein</fullName>
    </submittedName>
</protein>
<dbReference type="AlphaFoldDB" id="A0A645DVC9"/>
<feature type="transmembrane region" description="Helical" evidence="1">
    <location>
        <begin position="61"/>
        <end position="80"/>
    </location>
</feature>
<keyword evidence="1" id="KW-0472">Membrane</keyword>
<accession>A0A645DVC9</accession>
<comment type="caution">
    <text evidence="2">The sequence shown here is derived from an EMBL/GenBank/DDBJ whole genome shotgun (WGS) entry which is preliminary data.</text>
</comment>
<name>A0A645DVC9_9ZZZZ</name>
<proteinExistence type="predicted"/>
<feature type="transmembrane region" description="Helical" evidence="1">
    <location>
        <begin position="25"/>
        <end position="49"/>
    </location>
</feature>
<keyword evidence="1" id="KW-0812">Transmembrane</keyword>
<gene>
    <name evidence="2" type="ORF">SDC9_140597</name>
</gene>
<evidence type="ECO:0000313" key="2">
    <source>
        <dbReference type="EMBL" id="MPM93460.1"/>
    </source>
</evidence>
<sequence>MVGVDDQFLRGCVHLEQHILPLAGGFIFVLCAHAFCRVLPILAVCGIIGDTQGDEVRKLGHFAQLEVVGFYLVSFILAFFHGQLCHGKFCFTVQHIFAQLYAYAVWQGDAGGLR</sequence>
<keyword evidence="1" id="KW-1133">Transmembrane helix</keyword>